<dbReference type="AlphaFoldDB" id="A0A814I1V9"/>
<dbReference type="EMBL" id="CAJOBC010003562">
    <property type="protein sequence ID" value="CAF3789916.1"/>
    <property type="molecule type" value="Genomic_DNA"/>
</dbReference>
<feature type="non-terminal residue" evidence="3">
    <location>
        <position position="1"/>
    </location>
</feature>
<dbReference type="EMBL" id="CAJOBA010006004">
    <property type="protein sequence ID" value="CAF3760554.1"/>
    <property type="molecule type" value="Genomic_DNA"/>
</dbReference>
<sequence length="88" mass="10401">MTYSNRNIDNDETVMRDSEKNHNVDQRDAASDGIDITNELYFFEKEVPTVDEQDHNVQEQTSEDEDLAENFPKHYDYSIQHHCIHRDG</sequence>
<dbReference type="Proteomes" id="UP000663829">
    <property type="component" value="Unassembled WGS sequence"/>
</dbReference>
<evidence type="ECO:0000313" key="5">
    <source>
        <dbReference type="EMBL" id="CAF3789916.1"/>
    </source>
</evidence>
<evidence type="ECO:0000313" key="4">
    <source>
        <dbReference type="EMBL" id="CAF3760554.1"/>
    </source>
</evidence>
<evidence type="ECO:0000313" key="6">
    <source>
        <dbReference type="Proteomes" id="UP000663829"/>
    </source>
</evidence>
<dbReference type="EMBL" id="CAJNOK010005997">
    <property type="protein sequence ID" value="CAF0990431.1"/>
    <property type="molecule type" value="Genomic_DNA"/>
</dbReference>
<feature type="compositionally biased region" description="Basic and acidic residues" evidence="1">
    <location>
        <begin position="13"/>
        <end position="30"/>
    </location>
</feature>
<dbReference type="Proteomes" id="UP000682733">
    <property type="component" value="Unassembled WGS sequence"/>
</dbReference>
<comment type="caution">
    <text evidence="3">The sequence shown here is derived from an EMBL/GenBank/DDBJ whole genome shotgun (WGS) entry which is preliminary data.</text>
</comment>
<accession>A0A814I1V9</accession>
<evidence type="ECO:0000256" key="1">
    <source>
        <dbReference type="SAM" id="MobiDB-lite"/>
    </source>
</evidence>
<dbReference type="Proteomes" id="UP000677228">
    <property type="component" value="Unassembled WGS sequence"/>
</dbReference>
<proteinExistence type="predicted"/>
<keyword evidence="6" id="KW-1185">Reference proteome</keyword>
<dbReference type="EMBL" id="CAJNOQ010003562">
    <property type="protein sequence ID" value="CAF1018432.1"/>
    <property type="molecule type" value="Genomic_DNA"/>
</dbReference>
<evidence type="ECO:0000313" key="2">
    <source>
        <dbReference type="EMBL" id="CAF0990431.1"/>
    </source>
</evidence>
<reference evidence="3" key="1">
    <citation type="submission" date="2021-02" db="EMBL/GenBank/DDBJ databases">
        <authorList>
            <person name="Nowell W R."/>
        </authorList>
    </citation>
    <scope>NUCLEOTIDE SEQUENCE</scope>
</reference>
<dbReference type="Proteomes" id="UP000681722">
    <property type="component" value="Unassembled WGS sequence"/>
</dbReference>
<protein>
    <submittedName>
        <fullName evidence="3">Uncharacterized protein</fullName>
    </submittedName>
</protein>
<organism evidence="3 6">
    <name type="scientific">Didymodactylos carnosus</name>
    <dbReference type="NCBI Taxonomy" id="1234261"/>
    <lineage>
        <taxon>Eukaryota</taxon>
        <taxon>Metazoa</taxon>
        <taxon>Spiralia</taxon>
        <taxon>Gnathifera</taxon>
        <taxon>Rotifera</taxon>
        <taxon>Eurotatoria</taxon>
        <taxon>Bdelloidea</taxon>
        <taxon>Philodinida</taxon>
        <taxon>Philodinidae</taxon>
        <taxon>Didymodactylos</taxon>
    </lineage>
</organism>
<feature type="region of interest" description="Disordered" evidence="1">
    <location>
        <begin position="1"/>
        <end position="33"/>
    </location>
</feature>
<gene>
    <name evidence="3" type="ORF">GPM918_LOCUS14647</name>
    <name evidence="2" type="ORF">OVA965_LOCUS14046</name>
    <name evidence="5" type="ORF">SRO942_LOCUS14647</name>
    <name evidence="4" type="ORF">TMI583_LOCUS14049</name>
</gene>
<name>A0A814I1V9_9BILA</name>
<evidence type="ECO:0000313" key="3">
    <source>
        <dbReference type="EMBL" id="CAF1018432.1"/>
    </source>
</evidence>